<protein>
    <submittedName>
        <fullName evidence="1">Uncharacterized protein</fullName>
    </submittedName>
</protein>
<dbReference type="HOGENOM" id="CLU_2844735_0_0_6"/>
<evidence type="ECO:0000313" key="1">
    <source>
        <dbReference type="EMBL" id="AHF05376.1"/>
    </source>
</evidence>
<dbReference type="KEGG" id="mpur:MARPU_04315"/>
<evidence type="ECO:0000313" key="2">
    <source>
        <dbReference type="Proteomes" id="UP000005275"/>
    </source>
</evidence>
<organism evidence="1 2">
    <name type="scientific">Marichromatium purpuratum 984</name>
    <dbReference type="NCBI Taxonomy" id="765910"/>
    <lineage>
        <taxon>Bacteria</taxon>
        <taxon>Pseudomonadati</taxon>
        <taxon>Pseudomonadota</taxon>
        <taxon>Gammaproteobacteria</taxon>
        <taxon>Chromatiales</taxon>
        <taxon>Chromatiaceae</taxon>
        <taxon>Marichromatium</taxon>
    </lineage>
</organism>
<accession>W0E8J1</accession>
<proteinExistence type="predicted"/>
<gene>
    <name evidence="1" type="ORF">MARPU_04315</name>
</gene>
<dbReference type="Proteomes" id="UP000005275">
    <property type="component" value="Chromosome"/>
</dbReference>
<dbReference type="EMBL" id="CP007031">
    <property type="protein sequence ID" value="AHF05376.1"/>
    <property type="molecule type" value="Genomic_DNA"/>
</dbReference>
<name>W0E8J1_MARPU</name>
<dbReference type="RefSeq" id="WP_005224440.1">
    <property type="nucleotide sequence ID" value="NZ_CP007031.1"/>
</dbReference>
<reference evidence="1 2" key="1">
    <citation type="submission" date="2013-12" db="EMBL/GenBank/DDBJ databases">
        <authorList>
            <consortium name="DOE Joint Genome Institute"/>
            <person name="Bryant D.A."/>
            <person name="Huntemann M."/>
            <person name="Han J."/>
            <person name="Chen A."/>
            <person name="Kyrpides N."/>
            <person name="Mavromatis K."/>
            <person name="Markowitz V."/>
            <person name="Palaniappan K."/>
            <person name="Ivanova N."/>
            <person name="Schaumberg A."/>
            <person name="Pati A."/>
            <person name="Liolios K."/>
            <person name="Nordberg H.P."/>
            <person name="Cantor M.N."/>
            <person name="Hua S.X."/>
            <person name="Woyke T."/>
        </authorList>
    </citation>
    <scope>NUCLEOTIDE SEQUENCE [LARGE SCALE GENOMIC DNA]</scope>
    <source>
        <strain evidence="1 2">984</strain>
    </source>
</reference>
<keyword evidence="2" id="KW-1185">Reference proteome</keyword>
<sequence length="65" mass="7219">MRKPPDAELECELARAWLAATRQGRWRLSVQTRAALCLLGGEASPWEALIASSFARSGGRLRWHG</sequence>
<dbReference type="AlphaFoldDB" id="W0E8J1"/>